<evidence type="ECO:0000256" key="2">
    <source>
        <dbReference type="SAM" id="SignalP"/>
    </source>
</evidence>
<dbReference type="InParanoid" id="A0A136IV92"/>
<dbReference type="EMBL" id="KQ964257">
    <property type="protein sequence ID" value="KXJ88837.1"/>
    <property type="molecule type" value="Genomic_DNA"/>
</dbReference>
<dbReference type="OrthoDB" id="5003643at2759"/>
<evidence type="ECO:0000256" key="1">
    <source>
        <dbReference type="SAM" id="MobiDB-lite"/>
    </source>
</evidence>
<feature type="region of interest" description="Disordered" evidence="1">
    <location>
        <begin position="55"/>
        <end position="75"/>
    </location>
</feature>
<keyword evidence="2" id="KW-0732">Signal</keyword>
<dbReference type="AlphaFoldDB" id="A0A136IV92"/>
<keyword evidence="4" id="KW-1185">Reference proteome</keyword>
<protein>
    <submittedName>
        <fullName evidence="3">Uncharacterized protein</fullName>
    </submittedName>
</protein>
<dbReference type="Proteomes" id="UP000070501">
    <property type="component" value="Unassembled WGS sequence"/>
</dbReference>
<feature type="compositionally biased region" description="Low complexity" evidence="1">
    <location>
        <begin position="55"/>
        <end position="71"/>
    </location>
</feature>
<gene>
    <name evidence="3" type="ORF">Micbo1qcDRAFT_206980</name>
</gene>
<feature type="chain" id="PRO_5007293177" evidence="2">
    <location>
        <begin position="17"/>
        <end position="194"/>
    </location>
</feature>
<evidence type="ECO:0000313" key="4">
    <source>
        <dbReference type="Proteomes" id="UP000070501"/>
    </source>
</evidence>
<accession>A0A136IV92</accession>
<organism evidence="3 4">
    <name type="scientific">Microdochium bolleyi</name>
    <dbReference type="NCBI Taxonomy" id="196109"/>
    <lineage>
        <taxon>Eukaryota</taxon>
        <taxon>Fungi</taxon>
        <taxon>Dikarya</taxon>
        <taxon>Ascomycota</taxon>
        <taxon>Pezizomycotina</taxon>
        <taxon>Sordariomycetes</taxon>
        <taxon>Xylariomycetidae</taxon>
        <taxon>Xylariales</taxon>
        <taxon>Microdochiaceae</taxon>
        <taxon>Microdochium</taxon>
    </lineage>
</organism>
<sequence>MRILSLVGLEVIAAFAVLHPGEDANRHLSLVNLGEHTYLLQIRQPHHLHSLEYNQSQLSPSSSSTAQTQQPPADPIMHLSALPRLALAAALALGTATQALEMQTTITTGSVVVPIVSTWLTADNGDYYPLGYLLDGCTSRGNARSVCRDSSRKRGHVIWHDGSRQCMHETSRNTIRDGRNSYEYIHYSGVGCSW</sequence>
<feature type="signal peptide" evidence="2">
    <location>
        <begin position="1"/>
        <end position="16"/>
    </location>
</feature>
<reference evidence="4" key="1">
    <citation type="submission" date="2016-02" db="EMBL/GenBank/DDBJ databases">
        <title>Draft genome sequence of Microdochium bolleyi, a fungal endophyte of beachgrass.</title>
        <authorList>
            <consortium name="DOE Joint Genome Institute"/>
            <person name="David A.S."/>
            <person name="May G."/>
            <person name="Haridas S."/>
            <person name="Lim J."/>
            <person name="Wang M."/>
            <person name="Labutti K."/>
            <person name="Lipzen A."/>
            <person name="Barry K."/>
            <person name="Grigoriev I.V."/>
        </authorList>
    </citation>
    <scope>NUCLEOTIDE SEQUENCE [LARGE SCALE GENOMIC DNA]</scope>
    <source>
        <strain evidence="4">J235TASD1</strain>
    </source>
</reference>
<evidence type="ECO:0000313" key="3">
    <source>
        <dbReference type="EMBL" id="KXJ88837.1"/>
    </source>
</evidence>
<proteinExistence type="predicted"/>
<name>A0A136IV92_9PEZI</name>